<dbReference type="EMBL" id="QJKJ01011812">
    <property type="protein sequence ID" value="RDX70166.1"/>
    <property type="molecule type" value="Genomic_DNA"/>
</dbReference>
<organism evidence="1 2">
    <name type="scientific">Mucuna pruriens</name>
    <name type="common">Velvet bean</name>
    <name type="synonym">Dolichos pruriens</name>
    <dbReference type="NCBI Taxonomy" id="157652"/>
    <lineage>
        <taxon>Eukaryota</taxon>
        <taxon>Viridiplantae</taxon>
        <taxon>Streptophyta</taxon>
        <taxon>Embryophyta</taxon>
        <taxon>Tracheophyta</taxon>
        <taxon>Spermatophyta</taxon>
        <taxon>Magnoliopsida</taxon>
        <taxon>eudicotyledons</taxon>
        <taxon>Gunneridae</taxon>
        <taxon>Pentapetalae</taxon>
        <taxon>rosids</taxon>
        <taxon>fabids</taxon>
        <taxon>Fabales</taxon>
        <taxon>Fabaceae</taxon>
        <taxon>Papilionoideae</taxon>
        <taxon>50 kb inversion clade</taxon>
        <taxon>NPAAA clade</taxon>
        <taxon>indigoferoid/millettioid clade</taxon>
        <taxon>Phaseoleae</taxon>
        <taxon>Mucuna</taxon>
    </lineage>
</organism>
<proteinExistence type="predicted"/>
<evidence type="ECO:0000313" key="2">
    <source>
        <dbReference type="Proteomes" id="UP000257109"/>
    </source>
</evidence>
<protein>
    <recommendedName>
        <fullName evidence="3">Copia protein</fullName>
    </recommendedName>
</protein>
<feature type="non-terminal residue" evidence="1">
    <location>
        <position position="1"/>
    </location>
</feature>
<sequence>TFSILLKLKSNFNYERKLRYDTLSVKCPRSFALFLKKCGIISHYTMSIEPRMNRSHFKETLKSTITHMHIWGSPIEVRSYRPHKVLQSHYKILLLDGKCKVLEEVEFKEEGNIRNVVFEEEHVIDNEKVFVLIIDQEENEISNDYVVFPQEHENNIDLIEEDSINFNQSMQSSNSQKWIDAMNDEIK</sequence>
<dbReference type="Proteomes" id="UP000257109">
    <property type="component" value="Unassembled WGS sequence"/>
</dbReference>
<name>A0A371EW13_MUCPR</name>
<reference evidence="1" key="1">
    <citation type="submission" date="2018-05" db="EMBL/GenBank/DDBJ databases">
        <title>Draft genome of Mucuna pruriens seed.</title>
        <authorList>
            <person name="Nnadi N.E."/>
            <person name="Vos R."/>
            <person name="Hasami M.H."/>
            <person name="Devisetty U.K."/>
            <person name="Aguiy J.C."/>
        </authorList>
    </citation>
    <scope>NUCLEOTIDE SEQUENCE [LARGE SCALE GENOMIC DNA]</scope>
    <source>
        <strain evidence="1">JCA_2017</strain>
    </source>
</reference>
<gene>
    <name evidence="1" type="ORF">CR513_50618</name>
</gene>
<accession>A0A371EW13</accession>
<comment type="caution">
    <text evidence="1">The sequence shown here is derived from an EMBL/GenBank/DDBJ whole genome shotgun (WGS) entry which is preliminary data.</text>
</comment>
<evidence type="ECO:0000313" key="1">
    <source>
        <dbReference type="EMBL" id="RDX70166.1"/>
    </source>
</evidence>
<evidence type="ECO:0008006" key="3">
    <source>
        <dbReference type="Google" id="ProtNLM"/>
    </source>
</evidence>
<keyword evidence="2" id="KW-1185">Reference proteome</keyword>
<dbReference type="AlphaFoldDB" id="A0A371EW13"/>